<dbReference type="Proteomes" id="UP000198921">
    <property type="component" value="Unassembled WGS sequence"/>
</dbReference>
<proteinExistence type="predicted"/>
<dbReference type="Gene3D" id="3.50.50.60">
    <property type="entry name" value="FAD/NAD(P)-binding domain"/>
    <property type="match status" value="2"/>
</dbReference>
<dbReference type="GO" id="GO:0005829">
    <property type="term" value="C:cytosol"/>
    <property type="evidence" value="ECO:0007669"/>
    <property type="project" value="TreeGrafter"/>
</dbReference>
<evidence type="ECO:0000313" key="2">
    <source>
        <dbReference type="Proteomes" id="UP000198921"/>
    </source>
</evidence>
<dbReference type="OrthoDB" id="9774675at2"/>
<dbReference type="InterPro" id="IPR036188">
    <property type="entry name" value="FAD/NAD-bd_sf"/>
</dbReference>
<dbReference type="SUPFAM" id="SSF51905">
    <property type="entry name" value="FAD/NAD(P)-binding domain"/>
    <property type="match status" value="1"/>
</dbReference>
<reference evidence="2" key="1">
    <citation type="submission" date="2016-10" db="EMBL/GenBank/DDBJ databases">
        <authorList>
            <person name="Varghese N."/>
            <person name="Submissions S."/>
        </authorList>
    </citation>
    <scope>NUCLEOTIDE SEQUENCE [LARGE SCALE GENOMIC DNA]</scope>
    <source>
        <strain evidence="2">DSM 45422</strain>
    </source>
</reference>
<protein>
    <submittedName>
        <fullName evidence="1">Phytoene dehydrogenase-related protein</fullName>
    </submittedName>
</protein>
<dbReference type="STRING" id="1137993.SAMN05660209_02867"/>
<dbReference type="PANTHER" id="PTHR10668:SF103">
    <property type="entry name" value="PYRIDINE NUCLEOTIDE-DISULFIDE OXIDOREDUCTASE DOMAIN-CONTAINING PROTEIN 2"/>
    <property type="match status" value="1"/>
</dbReference>
<sequence>MGARRYDAVVVGAGHNGLVAAAYLARAGWSVLVLERLAEAGGAAVSRQVFPGLDVRLSAYSYLVSLLPDRVVADLGLQVTLADRAVASYTAVPGGPGLLVERDDGPATAASFHALTGSDAELAAWRRFYARLATLAEDLAPTLTEPLLSPAELTGRLRDQQLWHDLRERPLADVVGDALAHDVVRGVALTDGLIGTYADVHAADGLAGRCFLYHVVGNGTGRWRVPVGGMGAVTGAMAAAARGAGAELVTRAEVTAVEPRDDGATVHWTDDEGTERAVDAGWVVGGAAPAVLDRLLGEAPQPSADGAQLKVNMVLARLPRLRSGVDPAVAFAGTCHVDEAASQLDAAHAQAAAGRLPDVVPFEVYCHSLTDPTVLGPAERAAGWHTLTLFGLHTPAGLFRDDPDGTRDEAVRRVVAQLDAHLAEPLLDCLARDAEGRPCLQAASPLDVEASLAMPGGHIFHGDLSWPVAATPEEVGTWGVATAHPRVVAASSGGTVRGGAVSGLGGYAAARALLDRC</sequence>
<gene>
    <name evidence="1" type="ORF">SAMN05660209_02867</name>
</gene>
<keyword evidence="2" id="KW-1185">Reference proteome</keyword>
<organism evidence="1 2">
    <name type="scientific">Geodermatophilus africanus</name>
    <dbReference type="NCBI Taxonomy" id="1137993"/>
    <lineage>
        <taxon>Bacteria</taxon>
        <taxon>Bacillati</taxon>
        <taxon>Actinomycetota</taxon>
        <taxon>Actinomycetes</taxon>
        <taxon>Geodermatophilales</taxon>
        <taxon>Geodermatophilaceae</taxon>
        <taxon>Geodermatophilus</taxon>
    </lineage>
</organism>
<dbReference type="AlphaFoldDB" id="A0A1H3JX96"/>
<dbReference type="PANTHER" id="PTHR10668">
    <property type="entry name" value="PHYTOENE DEHYDROGENASE"/>
    <property type="match status" value="1"/>
</dbReference>
<accession>A0A1H3JX96</accession>
<dbReference type="RefSeq" id="WP_091157477.1">
    <property type="nucleotide sequence ID" value="NZ_FNOT01000007.1"/>
</dbReference>
<evidence type="ECO:0000313" key="1">
    <source>
        <dbReference type="EMBL" id="SDY44546.1"/>
    </source>
</evidence>
<dbReference type="EMBL" id="FNOT01000007">
    <property type="protein sequence ID" value="SDY44546.1"/>
    <property type="molecule type" value="Genomic_DNA"/>
</dbReference>
<dbReference type="Pfam" id="PF13450">
    <property type="entry name" value="NAD_binding_8"/>
    <property type="match status" value="1"/>
</dbReference>
<name>A0A1H3JX96_9ACTN</name>